<proteinExistence type="predicted"/>
<evidence type="ECO:0000313" key="1">
    <source>
        <dbReference type="EMBL" id="JAV02381.1"/>
    </source>
</evidence>
<sequence length="93" mass="10838">MYINHFGNYRRIFRSSGSPFSLTLLLIHPLNTWIISGVISSRYEPIFPFRINEKSLSFFGLTHFGISSIRCLKFTESFLDILSKERCSARMLI</sequence>
<dbReference type="EMBL" id="GFDF01011703">
    <property type="protein sequence ID" value="JAV02381.1"/>
    <property type="molecule type" value="Transcribed_RNA"/>
</dbReference>
<reference evidence="1" key="1">
    <citation type="submission" date="2016-12" db="EMBL/GenBank/DDBJ databases">
        <title>An insight into the sialome and mialome of the sand fly, Nyssomyia neivai.</title>
        <authorList>
            <person name="Sebastian V."/>
            <person name="Goulart T.M."/>
            <person name="Oliveira W."/>
            <person name="Calvo E."/>
            <person name="Oliveira L.F."/>
            <person name="Pinto M.C."/>
            <person name="Rosselino A.M."/>
            <person name="Ribeiro J.M."/>
        </authorList>
    </citation>
    <scope>NUCLEOTIDE SEQUENCE</scope>
</reference>
<accession>A0A1L8D7F7</accession>
<dbReference type="AlphaFoldDB" id="A0A1L8D7F7"/>
<protein>
    <submittedName>
        <fullName evidence="1">Uncharacterized protein</fullName>
    </submittedName>
</protein>
<name>A0A1L8D7F7_9DIPT</name>
<organism evidence="1">
    <name type="scientific">Nyssomyia neivai</name>
    <dbReference type="NCBI Taxonomy" id="330878"/>
    <lineage>
        <taxon>Eukaryota</taxon>
        <taxon>Metazoa</taxon>
        <taxon>Ecdysozoa</taxon>
        <taxon>Arthropoda</taxon>
        <taxon>Hexapoda</taxon>
        <taxon>Insecta</taxon>
        <taxon>Pterygota</taxon>
        <taxon>Neoptera</taxon>
        <taxon>Endopterygota</taxon>
        <taxon>Diptera</taxon>
        <taxon>Nematocera</taxon>
        <taxon>Psychodoidea</taxon>
        <taxon>Psychodidae</taxon>
        <taxon>Nyssomyia</taxon>
    </lineage>
</organism>